<organism evidence="2 3">
    <name type="scientific">Acidaminococcus intestini (strain RyC-MR95)</name>
    <dbReference type="NCBI Taxonomy" id="568816"/>
    <lineage>
        <taxon>Bacteria</taxon>
        <taxon>Bacillati</taxon>
        <taxon>Bacillota</taxon>
        <taxon>Negativicutes</taxon>
        <taxon>Acidaminococcales</taxon>
        <taxon>Acidaminococcaceae</taxon>
        <taxon>Acidaminococcus</taxon>
    </lineage>
</organism>
<dbReference type="PATRIC" id="fig|568816.4.peg.167"/>
<dbReference type="InParanoid" id="G4Q785"/>
<dbReference type="HOGENOM" id="CLU_000395_4_2_9"/>
<dbReference type="Pfam" id="PF00682">
    <property type="entry name" value="HMGL-like"/>
    <property type="match status" value="1"/>
</dbReference>
<gene>
    <name evidence="2" type="primary">oadA</name>
    <name evidence="2" type="ordered locus">Acin_0174</name>
</gene>
<dbReference type="Gene3D" id="3.20.20.70">
    <property type="entry name" value="Aldolase class I"/>
    <property type="match status" value="1"/>
</dbReference>
<dbReference type="Pfam" id="PF02436">
    <property type="entry name" value="PYC_OADA"/>
    <property type="match status" value="1"/>
</dbReference>
<dbReference type="PROSITE" id="PS50991">
    <property type="entry name" value="PYR_CT"/>
    <property type="match status" value="1"/>
</dbReference>
<accession>G4Q785</accession>
<evidence type="ECO:0000259" key="1">
    <source>
        <dbReference type="PROSITE" id="PS50991"/>
    </source>
</evidence>
<dbReference type="SUPFAM" id="SSF51569">
    <property type="entry name" value="Aldolase"/>
    <property type="match status" value="1"/>
</dbReference>
<dbReference type="GO" id="GO:0005737">
    <property type="term" value="C:cytoplasm"/>
    <property type="evidence" value="ECO:0007669"/>
    <property type="project" value="TreeGrafter"/>
</dbReference>
<dbReference type="STRING" id="568816.Acin_0174"/>
<dbReference type="NCBIfam" id="NF006761">
    <property type="entry name" value="PRK09282.1"/>
    <property type="match status" value="1"/>
</dbReference>
<name>G4Q785_ACIIR</name>
<dbReference type="SUPFAM" id="SSF89000">
    <property type="entry name" value="post-HMGL domain-like"/>
    <property type="match status" value="1"/>
</dbReference>
<dbReference type="PANTHER" id="PTHR43778:SF2">
    <property type="entry name" value="PYRUVATE CARBOXYLASE, MITOCHONDRIAL"/>
    <property type="match status" value="1"/>
</dbReference>
<dbReference type="InterPro" id="IPR000891">
    <property type="entry name" value="PYR_CT"/>
</dbReference>
<dbReference type="GO" id="GO:0004736">
    <property type="term" value="F:pyruvate carboxylase activity"/>
    <property type="evidence" value="ECO:0007669"/>
    <property type="project" value="TreeGrafter"/>
</dbReference>
<dbReference type="KEGG" id="ain:Acin_0174"/>
<protein>
    <submittedName>
        <fullName evidence="2">Oxaloacetate decarboxylase</fullName>
    </submittedName>
</protein>
<dbReference type="PANTHER" id="PTHR43778">
    <property type="entry name" value="PYRUVATE CARBOXYLASE"/>
    <property type="match status" value="1"/>
</dbReference>
<dbReference type="InterPro" id="IPR003379">
    <property type="entry name" value="Carboxylase_cons_dom"/>
</dbReference>
<feature type="domain" description="Pyruvate carboxyltransferase" evidence="1">
    <location>
        <begin position="23"/>
        <end position="283"/>
    </location>
</feature>
<evidence type="ECO:0000313" key="2">
    <source>
        <dbReference type="EMBL" id="AEQ21423.1"/>
    </source>
</evidence>
<keyword evidence="3" id="KW-1185">Reference proteome</keyword>
<reference evidence="2 3" key="1">
    <citation type="journal article" date="2011" name="J. Bacteriol.">
        <title>Complete genome sequence of Acidaminococcus intestini RYC-MR95, a Gram-negative bacterium from the phylum Firmicutes.</title>
        <authorList>
            <person name="D'Auria G."/>
            <person name="Galan J.C."/>
            <person name="Rodriguez-Alcayna M."/>
            <person name="Moya A."/>
            <person name="Baquero F."/>
            <person name="Latorre A."/>
        </authorList>
    </citation>
    <scope>NUCLEOTIDE SEQUENCE [LARGE SCALE GENOMIC DNA]</scope>
    <source>
        <strain evidence="2 3">RyC-MR95</strain>
    </source>
</reference>
<sequence length="463" mass="51027">MPTELAARAAFDVKRRMNMLCPVRLVSCDLRDGQQAAIATRMTTEEMLPVLKPLDEFGFDALEVWGGATFDACIRFLGEDPWERLRIIKAHVKKTPLRMLLRGQNLLGYAPYPDDVVDHFVAAAARDGIDIFLIFDGLNDVRNVRRAAEAALKAGKKVEANLQFTSSPVHTVESFIKTARDYLDIGATALHLEDMGGMKTPREAVETVKALKATFDVPVHYHAHCVGGMTDITYWEVIRAGVDVVDVDTAAFALGTGHPCAESLIAVLAGTERDTGLDYTKLAPITAHLQKVRQAHHEYESKLRGVDINVVRHQIPGGMRSNLEFQLAQLNAETHLPEVLKEVVAVRRDLGYPPLGTPFSQMCGAQATMNVMSGGRYKVLLKEVKDYVLGKYGKAPGPVAEVLKKLVLRKELEPLSCRPADLIAPGWQAGVSASRDIAKSEEDILTYLLFPQVGGEFLKRKYA</sequence>
<dbReference type="AlphaFoldDB" id="G4Q785"/>
<proteinExistence type="predicted"/>
<dbReference type="eggNOG" id="COG5016">
    <property type="taxonomic scope" value="Bacteria"/>
</dbReference>
<dbReference type="Proteomes" id="UP000007093">
    <property type="component" value="Chromosome"/>
</dbReference>
<dbReference type="GO" id="GO:0006094">
    <property type="term" value="P:gluconeogenesis"/>
    <property type="evidence" value="ECO:0007669"/>
    <property type="project" value="TreeGrafter"/>
</dbReference>
<evidence type="ECO:0000313" key="3">
    <source>
        <dbReference type="Proteomes" id="UP000007093"/>
    </source>
</evidence>
<dbReference type="CDD" id="cd07937">
    <property type="entry name" value="DRE_TIM_PC_TC_5S"/>
    <property type="match status" value="1"/>
</dbReference>
<dbReference type="InterPro" id="IPR013785">
    <property type="entry name" value="Aldolase_TIM"/>
</dbReference>
<dbReference type="EMBL" id="CP003058">
    <property type="protein sequence ID" value="AEQ21423.1"/>
    <property type="molecule type" value="Genomic_DNA"/>
</dbReference>
<dbReference type="InterPro" id="IPR055268">
    <property type="entry name" value="PCB-like"/>
</dbReference>